<evidence type="ECO:0000256" key="2">
    <source>
        <dbReference type="ARBA" id="ARBA00023002"/>
    </source>
</evidence>
<evidence type="ECO:0000256" key="3">
    <source>
        <dbReference type="ARBA" id="ARBA00023004"/>
    </source>
</evidence>
<proteinExistence type="predicted"/>
<accession>A0A8H4Q903</accession>
<dbReference type="GO" id="GO:0005506">
    <property type="term" value="F:iron ion binding"/>
    <property type="evidence" value="ECO:0007669"/>
    <property type="project" value="InterPro"/>
</dbReference>
<name>A0A8H4Q903_9HYPO</name>
<dbReference type="EMBL" id="JAACLJ010000002">
    <property type="protein sequence ID" value="KAF4591367.1"/>
    <property type="molecule type" value="Genomic_DNA"/>
</dbReference>
<comment type="caution">
    <text evidence="5">The sequence shown here is derived from an EMBL/GenBank/DDBJ whole genome shotgun (WGS) entry which is preliminary data.</text>
</comment>
<evidence type="ECO:0000256" key="1">
    <source>
        <dbReference type="ARBA" id="ARBA00022723"/>
    </source>
</evidence>
<dbReference type="InterPro" id="IPR001128">
    <property type="entry name" value="Cyt_P450"/>
</dbReference>
<keyword evidence="6" id="KW-1185">Reference proteome</keyword>
<dbReference type="GO" id="GO:0020037">
    <property type="term" value="F:heme binding"/>
    <property type="evidence" value="ECO:0007669"/>
    <property type="project" value="InterPro"/>
</dbReference>
<dbReference type="OrthoDB" id="1470350at2759"/>
<sequence>MSQPIPRPAGVPILGNIFDVNPSNPWASLNALAEKHGEIFQLKILGKTMVFVAGMELAEEMCDEKRFRKFVGGPIVEIRAAVHDSLFTAYDGEESWGIAHRIMAPYLQPDALADLVGPMRDTALELMAVWKVSTGKIVPWRDLARLDLETITLTLMGRKLGGLSGEENPMIQAMEDSTSEAMRRPTRPGILNWLLYGGKFKASNARMREYAESLVRYRHDNPTEKHDLLWGLLNDKDPQTGRGLTASQVIDEIVTMPIGSSTSPCLLAMAMLFLQRNPTVMAKARKEIEAVVGGGEIRHEHISQLRYVDAVISETLRLASPAPGFNIEPIPSEDKTPVTLGGGRYQVAHDQAMIIILSGVNRDPVAFDDPAEFRPERWMGGDEGGRGSGSGTGRGFASGGVMLGFGAWLCWLFC</sequence>
<dbReference type="AlphaFoldDB" id="A0A8H4Q903"/>
<keyword evidence="2" id="KW-0560">Oxidoreductase</keyword>
<dbReference type="Gene3D" id="1.10.630.10">
    <property type="entry name" value="Cytochrome P450"/>
    <property type="match status" value="1"/>
</dbReference>
<dbReference type="InterPro" id="IPR002401">
    <property type="entry name" value="Cyt_P450_E_grp-I"/>
</dbReference>
<feature type="compositionally biased region" description="Basic and acidic residues" evidence="4">
    <location>
        <begin position="373"/>
        <end position="385"/>
    </location>
</feature>
<gene>
    <name evidence="5" type="ORF">GQ602_001666</name>
</gene>
<dbReference type="PRINTS" id="PR00463">
    <property type="entry name" value="EP450I"/>
</dbReference>
<reference evidence="5 6" key="1">
    <citation type="journal article" date="2020" name="G3 (Bethesda)">
        <title>Genetic Underpinnings of Host Manipulation by Ophiocordyceps as Revealed by Comparative Transcriptomics.</title>
        <authorList>
            <person name="Will I."/>
            <person name="Das B."/>
            <person name="Trinh T."/>
            <person name="Brachmann A."/>
            <person name="Ohm R.A."/>
            <person name="de Bekker C."/>
        </authorList>
    </citation>
    <scope>NUCLEOTIDE SEQUENCE [LARGE SCALE GENOMIC DNA]</scope>
    <source>
        <strain evidence="5 6">EC05</strain>
    </source>
</reference>
<evidence type="ECO:0000313" key="6">
    <source>
        <dbReference type="Proteomes" id="UP000562929"/>
    </source>
</evidence>
<dbReference type="Pfam" id="PF00067">
    <property type="entry name" value="p450"/>
    <property type="match status" value="1"/>
</dbReference>
<keyword evidence="1" id="KW-0479">Metal-binding</keyword>
<dbReference type="InterPro" id="IPR036396">
    <property type="entry name" value="Cyt_P450_sf"/>
</dbReference>
<evidence type="ECO:0000313" key="5">
    <source>
        <dbReference type="EMBL" id="KAF4591367.1"/>
    </source>
</evidence>
<feature type="region of interest" description="Disordered" evidence="4">
    <location>
        <begin position="373"/>
        <end position="392"/>
    </location>
</feature>
<evidence type="ECO:0000256" key="4">
    <source>
        <dbReference type="SAM" id="MobiDB-lite"/>
    </source>
</evidence>
<dbReference type="Proteomes" id="UP000562929">
    <property type="component" value="Unassembled WGS sequence"/>
</dbReference>
<organism evidence="5 6">
    <name type="scientific">Ophiocordyceps camponoti-floridani</name>
    <dbReference type="NCBI Taxonomy" id="2030778"/>
    <lineage>
        <taxon>Eukaryota</taxon>
        <taxon>Fungi</taxon>
        <taxon>Dikarya</taxon>
        <taxon>Ascomycota</taxon>
        <taxon>Pezizomycotina</taxon>
        <taxon>Sordariomycetes</taxon>
        <taxon>Hypocreomycetidae</taxon>
        <taxon>Hypocreales</taxon>
        <taxon>Ophiocordycipitaceae</taxon>
        <taxon>Ophiocordyceps</taxon>
    </lineage>
</organism>
<keyword evidence="3" id="KW-0408">Iron</keyword>
<dbReference type="PANTHER" id="PTHR47944">
    <property type="entry name" value="CYTOCHROME P450 98A9"/>
    <property type="match status" value="1"/>
</dbReference>
<dbReference type="GO" id="GO:0004497">
    <property type="term" value="F:monooxygenase activity"/>
    <property type="evidence" value="ECO:0007669"/>
    <property type="project" value="InterPro"/>
</dbReference>
<dbReference type="SUPFAM" id="SSF48264">
    <property type="entry name" value="Cytochrome P450"/>
    <property type="match status" value="1"/>
</dbReference>
<protein>
    <submittedName>
        <fullName evidence="5">Bifunctional P450/NADPH-P450 reductase</fullName>
    </submittedName>
</protein>
<dbReference type="GO" id="GO:0016705">
    <property type="term" value="F:oxidoreductase activity, acting on paired donors, with incorporation or reduction of molecular oxygen"/>
    <property type="evidence" value="ECO:0007669"/>
    <property type="project" value="InterPro"/>
</dbReference>